<proteinExistence type="predicted"/>
<dbReference type="GO" id="GO:0030246">
    <property type="term" value="F:carbohydrate binding"/>
    <property type="evidence" value="ECO:0007669"/>
    <property type="project" value="InterPro"/>
</dbReference>
<sequence length="335" mass="37729">MHQSQYEARQHERDGAIVYELNDARHKAVAEIMPEAGNNAISYSWRDIQVLSPPPNAAAFRDDLGARTLYGTPILFPPNRIKGGTYIFNGNRYQLPINEPPHHHLHGELLQRAWSVTDYGASNEHGAYVTGRIELAAHADIMDYFPHKLTFDVTHRLYEGRLLMEATISNHGKQSAPFAFGLHPYFHLPPEKETSVQLTVPAREEWPVTNEAFVTGLPSRSALAEKLNDGEGISLRDYQELGCSLVTLADGERVSRIYMKESGYRIAYETDRSFPFLVLFKPDWSSAFSLEPYTYVTDAFNLPYDAGLTGSRGIEPGEVVQLRTAMWVELLCNGE</sequence>
<dbReference type="InterPro" id="IPR014718">
    <property type="entry name" value="GH-type_carb-bd"/>
</dbReference>
<dbReference type="GO" id="GO:0016853">
    <property type="term" value="F:isomerase activity"/>
    <property type="evidence" value="ECO:0007669"/>
    <property type="project" value="InterPro"/>
</dbReference>
<dbReference type="CDD" id="cd01081">
    <property type="entry name" value="Aldose_epim"/>
    <property type="match status" value="1"/>
</dbReference>
<gene>
    <name evidence="1" type="ORF">PAT3040_03170</name>
</gene>
<organism evidence="1 2">
    <name type="scientific">Paenibacillus agaridevorans</name>
    <dbReference type="NCBI Taxonomy" id="171404"/>
    <lineage>
        <taxon>Bacteria</taxon>
        <taxon>Bacillati</taxon>
        <taxon>Bacillota</taxon>
        <taxon>Bacilli</taxon>
        <taxon>Bacillales</taxon>
        <taxon>Paenibacillaceae</taxon>
        <taxon>Paenibacillus</taxon>
    </lineage>
</organism>
<dbReference type="EMBL" id="BDQX01000171">
    <property type="protein sequence ID" value="GBG08582.1"/>
    <property type="molecule type" value="Genomic_DNA"/>
</dbReference>
<evidence type="ECO:0000313" key="2">
    <source>
        <dbReference type="Proteomes" id="UP000245202"/>
    </source>
</evidence>
<dbReference type="Gene3D" id="2.70.98.10">
    <property type="match status" value="1"/>
</dbReference>
<dbReference type="SUPFAM" id="SSF74650">
    <property type="entry name" value="Galactose mutarotase-like"/>
    <property type="match status" value="1"/>
</dbReference>
<protein>
    <submittedName>
        <fullName evidence="1">Aldose 1-epimerase</fullName>
    </submittedName>
</protein>
<dbReference type="Proteomes" id="UP000245202">
    <property type="component" value="Unassembled WGS sequence"/>
</dbReference>
<keyword evidence="2" id="KW-1185">Reference proteome</keyword>
<dbReference type="InterPro" id="IPR011013">
    <property type="entry name" value="Gal_mutarotase_sf_dom"/>
</dbReference>
<dbReference type="GO" id="GO:0005975">
    <property type="term" value="P:carbohydrate metabolic process"/>
    <property type="evidence" value="ECO:0007669"/>
    <property type="project" value="InterPro"/>
</dbReference>
<dbReference type="Pfam" id="PF01263">
    <property type="entry name" value="Aldose_epim"/>
    <property type="match status" value="1"/>
</dbReference>
<evidence type="ECO:0000313" key="1">
    <source>
        <dbReference type="EMBL" id="GBG08582.1"/>
    </source>
</evidence>
<accession>A0A2R5EPH6</accession>
<dbReference type="AlphaFoldDB" id="A0A2R5EPH6"/>
<comment type="caution">
    <text evidence="1">The sequence shown here is derived from an EMBL/GenBank/DDBJ whole genome shotgun (WGS) entry which is preliminary data.</text>
</comment>
<name>A0A2R5EPH6_9BACL</name>
<reference evidence="1 2" key="1">
    <citation type="submission" date="2017-08" db="EMBL/GenBank/DDBJ databases">
        <title>Substantial Increase in Enzyme Production by Combined Drug-Resistance Mutations in Paenibacillus agaridevorans.</title>
        <authorList>
            <person name="Tanaka Y."/>
            <person name="Funane K."/>
            <person name="Hosaka T."/>
            <person name="Shiwa Y."/>
            <person name="Fujita N."/>
            <person name="Miyazaki T."/>
            <person name="Yoshikawa H."/>
            <person name="Murakami K."/>
            <person name="Kasahara K."/>
            <person name="Inaoka T."/>
            <person name="Hiraga Y."/>
            <person name="Ochi K."/>
        </authorList>
    </citation>
    <scope>NUCLEOTIDE SEQUENCE [LARGE SCALE GENOMIC DNA]</scope>
    <source>
        <strain evidence="1 2">T-3040</strain>
    </source>
</reference>
<dbReference type="InterPro" id="IPR008183">
    <property type="entry name" value="Aldose_1/G6P_1-epimerase"/>
</dbReference>